<feature type="domain" description="Ubiquitin-like" evidence="1">
    <location>
        <begin position="1"/>
        <end position="39"/>
    </location>
</feature>
<reference evidence="2" key="1">
    <citation type="submission" date="2022-07" db="EMBL/GenBank/DDBJ databases">
        <title>Genome analysis of Parmales, a sister group of diatoms, reveals the evolutionary specialization of diatoms from phago-mixotrophs to photoautotrophs.</title>
        <authorList>
            <person name="Ban H."/>
            <person name="Sato S."/>
            <person name="Yoshikawa S."/>
            <person name="Kazumasa Y."/>
            <person name="Nakamura Y."/>
            <person name="Ichinomiya M."/>
            <person name="Saitoh K."/>
            <person name="Sato N."/>
            <person name="Blanc-Mathieu R."/>
            <person name="Endo H."/>
            <person name="Kuwata A."/>
            <person name="Ogata H."/>
        </authorList>
    </citation>
    <scope>NUCLEOTIDE SEQUENCE</scope>
</reference>
<name>A0A9W6ZGY8_9STRA</name>
<accession>A0A9W6ZGY8</accession>
<keyword evidence="3" id="KW-1185">Reference proteome</keyword>
<evidence type="ECO:0000313" key="2">
    <source>
        <dbReference type="EMBL" id="GMH52401.1"/>
    </source>
</evidence>
<protein>
    <recommendedName>
        <fullName evidence="1">Ubiquitin-like domain-containing protein</fullName>
    </recommendedName>
</protein>
<dbReference type="InterPro" id="IPR029071">
    <property type="entry name" value="Ubiquitin-like_domsf"/>
</dbReference>
<dbReference type="SUPFAM" id="SSF54236">
    <property type="entry name" value="Ubiquitin-like"/>
    <property type="match status" value="1"/>
</dbReference>
<dbReference type="Gene3D" id="3.10.20.90">
    <property type="entry name" value="Phosphatidylinositol 3-kinase Catalytic Subunit, Chain A, domain 1"/>
    <property type="match status" value="1"/>
</dbReference>
<evidence type="ECO:0000259" key="1">
    <source>
        <dbReference type="PROSITE" id="PS50053"/>
    </source>
</evidence>
<proteinExistence type="predicted"/>
<dbReference type="Proteomes" id="UP001165082">
    <property type="component" value="Unassembled WGS sequence"/>
</dbReference>
<sequence length="109" mass="12339">MLKLIIYSGDSLHFIQRKVQDETGIPPDQQRLIRDGREILPSFDLDFSLYQSLGDDVTSFVELKHVPPSLEQSLADIHLYEDSESDDEEGEPARKRAKIESKVIACAHG</sequence>
<dbReference type="EMBL" id="BRXZ01000737">
    <property type="protein sequence ID" value="GMH52401.1"/>
    <property type="molecule type" value="Genomic_DNA"/>
</dbReference>
<comment type="caution">
    <text evidence="2">The sequence shown here is derived from an EMBL/GenBank/DDBJ whole genome shotgun (WGS) entry which is preliminary data.</text>
</comment>
<dbReference type="InterPro" id="IPR000626">
    <property type="entry name" value="Ubiquitin-like_dom"/>
</dbReference>
<dbReference type="PROSITE" id="PS50053">
    <property type="entry name" value="UBIQUITIN_2"/>
    <property type="match status" value="1"/>
</dbReference>
<gene>
    <name evidence="2" type="ORF">TrRE_jg12365</name>
</gene>
<organism evidence="2 3">
    <name type="scientific">Triparma retinervis</name>
    <dbReference type="NCBI Taxonomy" id="2557542"/>
    <lineage>
        <taxon>Eukaryota</taxon>
        <taxon>Sar</taxon>
        <taxon>Stramenopiles</taxon>
        <taxon>Ochrophyta</taxon>
        <taxon>Bolidophyceae</taxon>
        <taxon>Parmales</taxon>
        <taxon>Triparmaceae</taxon>
        <taxon>Triparma</taxon>
    </lineage>
</organism>
<dbReference type="OrthoDB" id="419317at2759"/>
<dbReference type="AlphaFoldDB" id="A0A9W6ZGY8"/>
<evidence type="ECO:0000313" key="3">
    <source>
        <dbReference type="Proteomes" id="UP001165082"/>
    </source>
</evidence>